<dbReference type="NCBIfam" id="NF033725">
    <property type="entry name" value="borfam_49"/>
    <property type="match status" value="1"/>
</dbReference>
<reference evidence="3 4" key="1">
    <citation type="journal article" date="2011" name="J. Bacteriol.">
        <title>Whole-genome sequences of two Borrelia afzelii and two Borrelia garinii Lyme disease agent isolates.</title>
        <authorList>
            <person name="Casjens S.R."/>
            <person name="Mongodin E.F."/>
            <person name="Qiu W.-G."/>
            <person name="Dunn J.J."/>
            <person name="Luft B.J."/>
            <person name="Fraser-Liggett C.M."/>
            <person name="Schutzer S.E."/>
        </authorList>
    </citation>
    <scope>NUCLEOTIDE SEQUENCE [LARGE SCALE GENOMIC DNA]</scope>
    <source>
        <strain evidence="3 4">PBr</strain>
    </source>
</reference>
<dbReference type="Pfam" id="PF01672">
    <property type="entry name" value="Plasmid_parti_N"/>
    <property type="match status" value="1"/>
</dbReference>
<feature type="domain" description="Plasmid partition protein putative C-terminal" evidence="2">
    <location>
        <begin position="146"/>
        <end position="197"/>
    </location>
</feature>
<dbReference type="InterPro" id="IPR058550">
    <property type="entry name" value="Plasmid_parti_N"/>
</dbReference>
<feature type="domain" description="Plasmid partition protein putative N-terminal" evidence="1">
    <location>
        <begin position="29"/>
        <end position="132"/>
    </location>
</feature>
<dbReference type="InterPro" id="IPR002596">
    <property type="entry name" value="Plasmid_parti"/>
</dbReference>
<keyword evidence="3" id="KW-0614">Plasmid</keyword>
<keyword evidence="4" id="KW-1185">Reference proteome</keyword>
<dbReference type="Pfam" id="PF25882">
    <property type="entry name" value="Plasmid_parti_C"/>
    <property type="match status" value="1"/>
</dbReference>
<accession>B8F0R5</accession>
<evidence type="ECO:0000259" key="1">
    <source>
        <dbReference type="Pfam" id="PF01672"/>
    </source>
</evidence>
<dbReference type="InterPro" id="IPR058551">
    <property type="entry name" value="Plasmid_parti_C"/>
</dbReference>
<dbReference type="EMBL" id="CP001302">
    <property type="protein sequence ID" value="ACL34492.1"/>
    <property type="molecule type" value="Genomic_DNA"/>
</dbReference>
<evidence type="ECO:0000313" key="3">
    <source>
        <dbReference type="EMBL" id="ACL34492.1"/>
    </source>
</evidence>
<sequence length="204" mass="24441">MAKKENKKQNKKEIILNDRFEDFIDKSQNSNNNQDENLIIYNDLKDQLKLNLKDDIDNKIQRMKILYKIKQKELYKYDGFKSFEQFIKSFIIAKTQAYTYLKVYEKVLEGVISIDKIKEVGFNSIYHAIQKQGGVSEINQENVNKNNKENTLIKILIKDNELYDFCKKDTKRVYFILKEIFKNKKDILSEIIIKYDNSKKKRNK</sequence>
<geneLocation type="plasmid" evidence="3 4">
    <name>PBr_lp36</name>
</geneLocation>
<evidence type="ECO:0000259" key="2">
    <source>
        <dbReference type="Pfam" id="PF25882"/>
    </source>
</evidence>
<gene>
    <name evidence="3" type="ORF">BGAPBR_K0032</name>
</gene>
<proteinExistence type="predicted"/>
<dbReference type="RefSeq" id="WP_012622188.1">
    <property type="nucleotide sequence ID" value="NC_011857.1"/>
</dbReference>
<evidence type="ECO:0000313" key="4">
    <source>
        <dbReference type="Proteomes" id="UP000006103"/>
    </source>
</evidence>
<dbReference type="AlphaFoldDB" id="B8F0R5"/>
<organism evidence="3 4">
    <name type="scientific">Borreliella garinii PBr</name>
    <dbReference type="NCBI Taxonomy" id="498743"/>
    <lineage>
        <taxon>Bacteria</taxon>
        <taxon>Pseudomonadati</taxon>
        <taxon>Spirochaetota</taxon>
        <taxon>Spirochaetia</taxon>
        <taxon>Spirochaetales</taxon>
        <taxon>Borreliaceae</taxon>
        <taxon>Borreliella</taxon>
    </lineage>
</organism>
<dbReference type="Proteomes" id="UP000006103">
    <property type="component" value="Plasmid PBr_lp36"/>
</dbReference>
<name>B8F0R5_BORGR</name>
<protein>
    <submittedName>
        <fullName evidence="3">Plasmid partition protein</fullName>
    </submittedName>
</protein>